<accession>A0AAD8EHW8</accession>
<feature type="non-terminal residue" evidence="1">
    <location>
        <position position="1"/>
    </location>
</feature>
<dbReference type="Proteomes" id="UP001233999">
    <property type="component" value="Unassembled WGS sequence"/>
</dbReference>
<feature type="non-terminal residue" evidence="1">
    <location>
        <position position="88"/>
    </location>
</feature>
<evidence type="ECO:0000313" key="1">
    <source>
        <dbReference type="EMBL" id="KAJ9590187.1"/>
    </source>
</evidence>
<organism evidence="1 2">
    <name type="scientific">Diploptera punctata</name>
    <name type="common">Pacific beetle cockroach</name>
    <dbReference type="NCBI Taxonomy" id="6984"/>
    <lineage>
        <taxon>Eukaryota</taxon>
        <taxon>Metazoa</taxon>
        <taxon>Ecdysozoa</taxon>
        <taxon>Arthropoda</taxon>
        <taxon>Hexapoda</taxon>
        <taxon>Insecta</taxon>
        <taxon>Pterygota</taxon>
        <taxon>Neoptera</taxon>
        <taxon>Polyneoptera</taxon>
        <taxon>Dictyoptera</taxon>
        <taxon>Blattodea</taxon>
        <taxon>Blaberoidea</taxon>
        <taxon>Blaberidae</taxon>
        <taxon>Diplopterinae</taxon>
        <taxon>Diploptera</taxon>
    </lineage>
</organism>
<name>A0AAD8EHW8_DIPPU</name>
<comment type="caution">
    <text evidence="1">The sequence shown here is derived from an EMBL/GenBank/DDBJ whole genome shotgun (WGS) entry which is preliminary data.</text>
</comment>
<reference evidence="1" key="2">
    <citation type="submission" date="2023-05" db="EMBL/GenBank/DDBJ databases">
        <authorList>
            <person name="Fouks B."/>
        </authorList>
    </citation>
    <scope>NUCLEOTIDE SEQUENCE</scope>
    <source>
        <strain evidence="1">Stay&amp;Tobe</strain>
        <tissue evidence="1">Testes</tissue>
    </source>
</reference>
<keyword evidence="2" id="KW-1185">Reference proteome</keyword>
<reference evidence="1" key="1">
    <citation type="journal article" date="2023" name="IScience">
        <title>Live-bearing cockroach genome reveals convergent evolutionary mechanisms linked to viviparity in insects and beyond.</title>
        <authorList>
            <person name="Fouks B."/>
            <person name="Harrison M.C."/>
            <person name="Mikhailova A.A."/>
            <person name="Marchal E."/>
            <person name="English S."/>
            <person name="Carruthers M."/>
            <person name="Jennings E.C."/>
            <person name="Chiamaka E.L."/>
            <person name="Frigard R.A."/>
            <person name="Pippel M."/>
            <person name="Attardo G.M."/>
            <person name="Benoit J.B."/>
            <person name="Bornberg-Bauer E."/>
            <person name="Tobe S.S."/>
        </authorList>
    </citation>
    <scope>NUCLEOTIDE SEQUENCE</scope>
    <source>
        <strain evidence="1">Stay&amp;Tobe</strain>
    </source>
</reference>
<dbReference type="EMBL" id="JASPKZ010004547">
    <property type="protein sequence ID" value="KAJ9590187.1"/>
    <property type="molecule type" value="Genomic_DNA"/>
</dbReference>
<proteinExistence type="predicted"/>
<dbReference type="AlphaFoldDB" id="A0AAD8EHW8"/>
<evidence type="ECO:0000313" key="2">
    <source>
        <dbReference type="Proteomes" id="UP001233999"/>
    </source>
</evidence>
<protein>
    <submittedName>
        <fullName evidence="1">Uncharacterized protein</fullName>
    </submittedName>
</protein>
<gene>
    <name evidence="1" type="ORF">L9F63_016676</name>
</gene>
<sequence>ALPNSSMMTSGSVLGVNWGMDSDFCDLQSSQVFFYLLTGRVLVKASDSCIGADDCSFRNCRDRSGSPFATVETASCCMRLTVSKHSRI</sequence>